<reference evidence="2 3" key="1">
    <citation type="journal article" date="2013" name="ISME J.">
        <title>A metabolic model for members of the genus Tetrasphaera involved in enhanced biological phosphorus removal.</title>
        <authorList>
            <person name="Kristiansen R."/>
            <person name="Nguyen H.T.T."/>
            <person name="Saunders A.M."/>
            <person name="Nielsen J.L."/>
            <person name="Wimmer R."/>
            <person name="Le V.Q."/>
            <person name="McIlroy S.J."/>
            <person name="Petrovski S."/>
            <person name="Seviour R.J."/>
            <person name="Calteau A."/>
            <person name="Nielsen K.L."/>
            <person name="Nielsen P.H."/>
        </authorList>
    </citation>
    <scope>NUCLEOTIDE SEQUENCE [LARGE SCALE GENOMIC DNA]</scope>
    <source>
        <strain evidence="2 3">Ben110</strain>
    </source>
</reference>
<comment type="caution">
    <text evidence="2">The sequence shown here is derived from an EMBL/GenBank/DDBJ whole genome shotgun (WGS) entry which is preliminary data.</text>
</comment>
<accession>W6JY95</accession>
<proteinExistence type="predicted"/>
<gene>
    <name evidence="2" type="ORF">BN11_3840001</name>
</gene>
<organism evidence="2 3">
    <name type="scientific">Nostocoides australiense Ben110</name>
    <dbReference type="NCBI Taxonomy" id="1193182"/>
    <lineage>
        <taxon>Bacteria</taxon>
        <taxon>Bacillati</taxon>
        <taxon>Actinomycetota</taxon>
        <taxon>Actinomycetes</taxon>
        <taxon>Micrococcales</taxon>
        <taxon>Intrasporangiaceae</taxon>
        <taxon>Nostocoides</taxon>
    </lineage>
</organism>
<keyword evidence="3" id="KW-1185">Reference proteome</keyword>
<dbReference type="AlphaFoldDB" id="W6JY95"/>
<name>W6JY95_9MICO</name>
<evidence type="ECO:0000313" key="3">
    <source>
        <dbReference type="Proteomes" id="UP000035763"/>
    </source>
</evidence>
<sequence>MVIPGLGGSGMAYASWTPTPSAVAKTDLDAATAACRDVLASNQRSGPAFDAEAIPVVLAERRGDIVAVMLHQDGAQTVDASCLSTIEPGSGKVTATAAGGTGGSGEGWIPPAGEIAEGSMTGMNEQAWTVSGTAAPDVEKVTLHLKDVSVTATVTNGRYLAWGPGQAFPDPGATSGPGGAEPLFTYDVTLSDGTVRTDVEPSRPTPTGVTEFKGSNTAGSVPDPS</sequence>
<feature type="compositionally biased region" description="Polar residues" evidence="1">
    <location>
        <begin position="205"/>
        <end position="219"/>
    </location>
</feature>
<dbReference type="Proteomes" id="UP000035763">
    <property type="component" value="Unassembled WGS sequence"/>
</dbReference>
<protein>
    <submittedName>
        <fullName evidence="2">Uncharacterized protein</fullName>
    </submittedName>
</protein>
<feature type="region of interest" description="Disordered" evidence="1">
    <location>
        <begin position="194"/>
        <end position="225"/>
    </location>
</feature>
<evidence type="ECO:0000256" key="1">
    <source>
        <dbReference type="SAM" id="MobiDB-lite"/>
    </source>
</evidence>
<dbReference type="EMBL" id="CAJA01000317">
    <property type="protein sequence ID" value="CCH74107.1"/>
    <property type="molecule type" value="Genomic_DNA"/>
</dbReference>
<evidence type="ECO:0000313" key="2">
    <source>
        <dbReference type="EMBL" id="CCH74107.1"/>
    </source>
</evidence>